<dbReference type="STRING" id="1335757.SPICUR_06215"/>
<dbReference type="InterPro" id="IPR038484">
    <property type="entry name" value="MucB/RseB_C_sf"/>
</dbReference>
<feature type="chain" id="PRO_5004664591" description="MucB/RseB N-terminal domain-containing protein" evidence="5">
    <location>
        <begin position="22"/>
        <end position="331"/>
    </location>
</feature>
<name>U5T4K9_9GAMM</name>
<dbReference type="GO" id="GO:0030288">
    <property type="term" value="C:outer membrane-bounded periplasmic space"/>
    <property type="evidence" value="ECO:0007669"/>
    <property type="project" value="TreeGrafter"/>
</dbReference>
<comment type="subcellular location">
    <subcellularLocation>
        <location evidence="1">Periplasm</location>
    </subcellularLocation>
</comment>
<dbReference type="PIRSF" id="PIRSF005427">
    <property type="entry name" value="RseB"/>
    <property type="match status" value="1"/>
</dbReference>
<dbReference type="KEGG" id="spiu:SPICUR_06215"/>
<dbReference type="Pfam" id="PF03888">
    <property type="entry name" value="MucB_RseB"/>
    <property type="match status" value="1"/>
</dbReference>
<dbReference type="Gene3D" id="2.50.20.10">
    <property type="entry name" value="Lipoprotein localisation LolA/LolB/LppX"/>
    <property type="match status" value="1"/>
</dbReference>
<dbReference type="GO" id="GO:0045152">
    <property type="term" value="F:antisigma factor binding"/>
    <property type="evidence" value="ECO:0007669"/>
    <property type="project" value="TreeGrafter"/>
</dbReference>
<evidence type="ECO:0008006" key="10">
    <source>
        <dbReference type="Google" id="ProtNLM"/>
    </source>
</evidence>
<evidence type="ECO:0000256" key="3">
    <source>
        <dbReference type="ARBA" id="ARBA00022729"/>
    </source>
</evidence>
<evidence type="ECO:0000256" key="4">
    <source>
        <dbReference type="ARBA" id="ARBA00022764"/>
    </source>
</evidence>
<dbReference type="AlphaFoldDB" id="U5T4K9"/>
<evidence type="ECO:0000259" key="7">
    <source>
        <dbReference type="Pfam" id="PF17188"/>
    </source>
</evidence>
<evidence type="ECO:0000313" key="9">
    <source>
        <dbReference type="Proteomes" id="UP000017640"/>
    </source>
</evidence>
<feature type="signal peptide" evidence="5">
    <location>
        <begin position="1"/>
        <end position="21"/>
    </location>
</feature>
<reference evidence="8 9" key="1">
    <citation type="journal article" date="2013" name="BMC Genomics">
        <title>Genomes of "Spiribacter", a streamlined, successful halophilic bacterium.</title>
        <authorList>
            <person name="Lopez-Perez M."/>
            <person name="Ghai R."/>
            <person name="Leon M.J."/>
            <person name="Rodriguez-Olmos A."/>
            <person name="Copa-Patino J.L."/>
            <person name="Soliveri J."/>
            <person name="Sanchez-Porro C."/>
            <person name="Ventosa A."/>
            <person name="Rodriguez-Valera F."/>
        </authorList>
    </citation>
    <scope>NUCLEOTIDE SEQUENCE [LARGE SCALE GENOMIC DNA]</scope>
    <source>
        <strain evidence="8 9">UAH-SP71</strain>
    </source>
</reference>
<dbReference type="HOGENOM" id="CLU_054710_1_0_6"/>
<dbReference type="PANTHER" id="PTHR38782:SF1">
    <property type="entry name" value="SIGMA-E FACTOR REGULATORY PROTEIN RSEB"/>
    <property type="match status" value="1"/>
</dbReference>
<evidence type="ECO:0000256" key="5">
    <source>
        <dbReference type="SAM" id="SignalP"/>
    </source>
</evidence>
<dbReference type="PANTHER" id="PTHR38782">
    <property type="match status" value="1"/>
</dbReference>
<keyword evidence="9" id="KW-1185">Reference proteome</keyword>
<dbReference type="eggNOG" id="COG3026">
    <property type="taxonomic scope" value="Bacteria"/>
</dbReference>
<sequence length="331" mass="37170">MVCRHIGLVAVLAFMVTEVAAQQPRTAADWIEKASRSGESHSFVADVVYEQGSHIEALRLWREAGDNTPLRERLRTLSGPPREILRTADSTTYLMPSASEPLAQRYSARSLDLPGPDQIDRLDAQYRLNIEGEGRIAGRPVQRIRLIPRDQFRYGYALWIDRQTALVLRADVIDQDAMPVERFMIVDLEFYDDLDPESLNPVLADDSESFEQITDRRRVDGDQALVHADWSVGDLPEGFELEKDWAQMLAQRSTPVRHMLFSDGMATVSVYIERRDASERIEGPMSMGGVNIYARTQGNVQALVVGQVPMANVRRIADSLVRASDSNATGQ</sequence>
<gene>
    <name evidence="8" type="ORF">SPICUR_06215</name>
</gene>
<proteinExistence type="inferred from homology"/>
<dbReference type="Pfam" id="PF17188">
    <property type="entry name" value="MucB_RseB_C"/>
    <property type="match status" value="1"/>
</dbReference>
<keyword evidence="3 5" id="KW-0732">Signal</keyword>
<keyword evidence="4" id="KW-0574">Periplasm</keyword>
<accession>U5T4K9</accession>
<dbReference type="InterPro" id="IPR033434">
    <property type="entry name" value="MucB/RseB_N"/>
</dbReference>
<evidence type="ECO:0000313" key="8">
    <source>
        <dbReference type="EMBL" id="AGY92211.1"/>
    </source>
</evidence>
<organism evidence="8 9">
    <name type="scientific">Spiribacter curvatus</name>
    <dbReference type="NCBI Taxonomy" id="1335757"/>
    <lineage>
        <taxon>Bacteria</taxon>
        <taxon>Pseudomonadati</taxon>
        <taxon>Pseudomonadota</taxon>
        <taxon>Gammaproteobacteria</taxon>
        <taxon>Chromatiales</taxon>
        <taxon>Ectothiorhodospiraceae</taxon>
        <taxon>Spiribacter</taxon>
    </lineage>
</organism>
<dbReference type="CDD" id="cd16327">
    <property type="entry name" value="RseB"/>
    <property type="match status" value="1"/>
</dbReference>
<dbReference type="InterPro" id="IPR005588">
    <property type="entry name" value="MucB_RseB"/>
</dbReference>
<evidence type="ECO:0000259" key="6">
    <source>
        <dbReference type="Pfam" id="PF03888"/>
    </source>
</evidence>
<evidence type="ECO:0000256" key="2">
    <source>
        <dbReference type="ARBA" id="ARBA00008150"/>
    </source>
</evidence>
<dbReference type="Gene3D" id="3.30.200.100">
    <property type="entry name" value="MucB/RseB, C-terminal domain"/>
    <property type="match status" value="1"/>
</dbReference>
<protein>
    <recommendedName>
        <fullName evidence="10">MucB/RseB N-terminal domain-containing protein</fullName>
    </recommendedName>
</protein>
<dbReference type="EMBL" id="CP005990">
    <property type="protein sequence ID" value="AGY92211.1"/>
    <property type="molecule type" value="Genomic_DNA"/>
</dbReference>
<feature type="domain" description="MucB/RseB N-terminal" evidence="6">
    <location>
        <begin position="27"/>
        <end position="202"/>
    </location>
</feature>
<dbReference type="InterPro" id="IPR033436">
    <property type="entry name" value="MucB/RseB_C"/>
</dbReference>
<comment type="similarity">
    <text evidence="2">Belongs to the RseB family.</text>
</comment>
<dbReference type="GO" id="GO:0032885">
    <property type="term" value="P:regulation of polysaccharide biosynthetic process"/>
    <property type="evidence" value="ECO:0007669"/>
    <property type="project" value="TreeGrafter"/>
</dbReference>
<evidence type="ECO:0000256" key="1">
    <source>
        <dbReference type="ARBA" id="ARBA00004418"/>
    </source>
</evidence>
<dbReference type="Proteomes" id="UP000017640">
    <property type="component" value="Chromosome"/>
</dbReference>
<feature type="domain" description="MucB/RseB C-terminal" evidence="7">
    <location>
        <begin position="228"/>
        <end position="320"/>
    </location>
</feature>